<sequence length="69" mass="7762">MARTLDQIKWNTITVLLNDEILMALLVLKDGNAIDLLYDLSNGDSNRINVKCTVLNLPAQNMTQYTVPK</sequence>
<dbReference type="STRING" id="390241.SAMN04488023_12012"/>
<dbReference type="AlphaFoldDB" id="A0A1H9SYW2"/>
<organism evidence="1 2">
    <name type="scientific">Pedobacter rhizosphaerae</name>
    <dbReference type="NCBI Taxonomy" id="390241"/>
    <lineage>
        <taxon>Bacteria</taxon>
        <taxon>Pseudomonadati</taxon>
        <taxon>Bacteroidota</taxon>
        <taxon>Sphingobacteriia</taxon>
        <taxon>Sphingobacteriales</taxon>
        <taxon>Sphingobacteriaceae</taxon>
        <taxon>Pedobacter</taxon>
    </lineage>
</organism>
<gene>
    <name evidence="1" type="ORF">SAMN04488023_12012</name>
</gene>
<keyword evidence="2" id="KW-1185">Reference proteome</keyword>
<proteinExistence type="predicted"/>
<reference evidence="1 2" key="1">
    <citation type="submission" date="2016-10" db="EMBL/GenBank/DDBJ databases">
        <authorList>
            <person name="de Groot N.N."/>
        </authorList>
    </citation>
    <scope>NUCLEOTIDE SEQUENCE [LARGE SCALE GENOMIC DNA]</scope>
    <source>
        <strain evidence="1 2">DSM 18610</strain>
    </source>
</reference>
<dbReference type="EMBL" id="FOGG01000020">
    <property type="protein sequence ID" value="SER90071.1"/>
    <property type="molecule type" value="Genomic_DNA"/>
</dbReference>
<name>A0A1H9SYW2_9SPHI</name>
<evidence type="ECO:0000313" key="2">
    <source>
        <dbReference type="Proteomes" id="UP000199572"/>
    </source>
</evidence>
<accession>A0A1H9SYW2</accession>
<protein>
    <submittedName>
        <fullName evidence="1">Uncharacterized protein</fullName>
    </submittedName>
</protein>
<dbReference type="Proteomes" id="UP000199572">
    <property type="component" value="Unassembled WGS sequence"/>
</dbReference>
<evidence type="ECO:0000313" key="1">
    <source>
        <dbReference type="EMBL" id="SER90071.1"/>
    </source>
</evidence>